<evidence type="ECO:0000256" key="1">
    <source>
        <dbReference type="SAM" id="Phobius"/>
    </source>
</evidence>
<dbReference type="InterPro" id="IPR025608">
    <property type="entry name" value="TcpE"/>
</dbReference>
<sequence>MEGQRGPKIKMYVISNMMRFERKIYALFGFRIGRALNIRSLLYFIGFLVGMALWRHLPIVKWLVGWMPFVIAYIAVPVGMTYLMSGVTTENRNPAQYFVSVIRYYIRKQKHQSFYRGKLVPKPRHYRIEQGYSYRVTPDTAIERYRICGGITVRH</sequence>
<feature type="transmembrane region" description="Helical" evidence="1">
    <location>
        <begin position="63"/>
        <end position="83"/>
    </location>
</feature>
<dbReference type="Proteomes" id="UP000591929">
    <property type="component" value="Unassembled WGS sequence"/>
</dbReference>
<dbReference type="Pfam" id="PF12648">
    <property type="entry name" value="TcpE"/>
    <property type="match status" value="1"/>
</dbReference>
<keyword evidence="1" id="KW-0812">Transmembrane</keyword>
<dbReference type="AlphaFoldDB" id="A0A841YA57"/>
<organism evidence="2 3">
    <name type="scientific">Listeria booriae</name>
    <dbReference type="NCBI Taxonomy" id="1552123"/>
    <lineage>
        <taxon>Bacteria</taxon>
        <taxon>Bacillati</taxon>
        <taxon>Bacillota</taxon>
        <taxon>Bacilli</taxon>
        <taxon>Bacillales</taxon>
        <taxon>Listeriaceae</taxon>
        <taxon>Listeria</taxon>
    </lineage>
</organism>
<dbReference type="RefSeq" id="WP_185378204.1">
    <property type="nucleotide sequence ID" value="NZ_JAARPL010000018.1"/>
</dbReference>
<name>A0A841YA57_9LIST</name>
<keyword evidence="1" id="KW-1133">Transmembrane helix</keyword>
<feature type="transmembrane region" description="Helical" evidence="1">
    <location>
        <begin position="40"/>
        <end position="57"/>
    </location>
</feature>
<proteinExistence type="predicted"/>
<evidence type="ECO:0000313" key="3">
    <source>
        <dbReference type="Proteomes" id="UP000591929"/>
    </source>
</evidence>
<reference evidence="2 3" key="1">
    <citation type="submission" date="2020-03" db="EMBL/GenBank/DDBJ databases">
        <title>Soil Listeria distribution.</title>
        <authorList>
            <person name="Liao J."/>
            <person name="Wiedmann M."/>
        </authorList>
    </citation>
    <scope>NUCLEOTIDE SEQUENCE [LARGE SCALE GENOMIC DNA]</scope>
    <source>
        <strain evidence="2 3">FSL L7-1681</strain>
    </source>
</reference>
<protein>
    <recommendedName>
        <fullName evidence="4">Conjugal transfer protein</fullName>
    </recommendedName>
</protein>
<dbReference type="EMBL" id="JAARPL010000018">
    <property type="protein sequence ID" value="MBC1373804.1"/>
    <property type="molecule type" value="Genomic_DNA"/>
</dbReference>
<keyword evidence="1" id="KW-0472">Membrane</keyword>
<evidence type="ECO:0000313" key="2">
    <source>
        <dbReference type="EMBL" id="MBC1373804.1"/>
    </source>
</evidence>
<gene>
    <name evidence="2" type="ORF">HB847_15740</name>
</gene>
<comment type="caution">
    <text evidence="2">The sequence shown here is derived from an EMBL/GenBank/DDBJ whole genome shotgun (WGS) entry which is preliminary data.</text>
</comment>
<accession>A0A841YA57</accession>
<evidence type="ECO:0008006" key="4">
    <source>
        <dbReference type="Google" id="ProtNLM"/>
    </source>
</evidence>